<keyword evidence="3" id="KW-1185">Reference proteome</keyword>
<evidence type="ECO:0000259" key="1">
    <source>
        <dbReference type="Pfam" id="PF00149"/>
    </source>
</evidence>
<dbReference type="Proteomes" id="UP000288429">
    <property type="component" value="Unassembled WGS sequence"/>
</dbReference>
<dbReference type="SUPFAM" id="SSF56300">
    <property type="entry name" value="Metallo-dependent phosphatases"/>
    <property type="match status" value="1"/>
</dbReference>
<dbReference type="Pfam" id="PF00149">
    <property type="entry name" value="Metallophos"/>
    <property type="match status" value="1"/>
</dbReference>
<name>A0A428S501_9HYPO</name>
<dbReference type="PANTHER" id="PTHR37844">
    <property type="entry name" value="SER/THR PROTEIN PHOSPHATASE SUPERFAMILY (AFU_ORTHOLOGUE AFUA_1G14840)"/>
    <property type="match status" value="1"/>
</dbReference>
<accession>A0A428S501</accession>
<sequence>MRALLRALGRLLHLSSTAKVQILSDLHLEVGQQYLSYTFPTTAPLLLLGGDIGRLADYDGYLKFLETQVCRYKKVFLVLGNHEFYGLDYEAGLKTARHLEAEPTLADKLLLLHRARWDDPDSALTILGCTLWSSIPKKAYSVVQSKVNDFKKINEWSVESHNKIHAQEAAWLQEEVAQATSQKRRLLVATHHAPSVDGTSRPEHTKNPWTCAFATNLASQDGWDGVRVWVFGHTHYSTDLTCNGIRLVANQRGYVLPGAATASEVNKKERDSHSFDVTKIVSI</sequence>
<evidence type="ECO:0000313" key="2">
    <source>
        <dbReference type="EMBL" id="RSL84855.1"/>
    </source>
</evidence>
<protein>
    <recommendedName>
        <fullName evidence="1">Calcineurin-like phosphoesterase domain-containing protein</fullName>
    </recommendedName>
</protein>
<dbReference type="InterPro" id="IPR004843">
    <property type="entry name" value="Calcineurin-like_PHP"/>
</dbReference>
<comment type="caution">
    <text evidence="2">The sequence shown here is derived from an EMBL/GenBank/DDBJ whole genome shotgun (WGS) entry which is preliminary data.</text>
</comment>
<feature type="domain" description="Calcineurin-like phosphoesterase" evidence="1">
    <location>
        <begin position="22"/>
        <end position="236"/>
    </location>
</feature>
<dbReference type="AlphaFoldDB" id="A0A428S501"/>
<dbReference type="InterPro" id="IPR029052">
    <property type="entry name" value="Metallo-depent_PP-like"/>
</dbReference>
<dbReference type="GO" id="GO:0016787">
    <property type="term" value="F:hydrolase activity"/>
    <property type="evidence" value="ECO:0007669"/>
    <property type="project" value="InterPro"/>
</dbReference>
<evidence type="ECO:0000313" key="3">
    <source>
        <dbReference type="Proteomes" id="UP000288429"/>
    </source>
</evidence>
<gene>
    <name evidence="2" type="ORF">CDV31_016652</name>
</gene>
<dbReference type="EMBL" id="NIZV01000588">
    <property type="protein sequence ID" value="RSL84855.1"/>
    <property type="molecule type" value="Genomic_DNA"/>
</dbReference>
<organism evidence="2 3">
    <name type="scientific">Fusarium ambrosium</name>
    <dbReference type="NCBI Taxonomy" id="131363"/>
    <lineage>
        <taxon>Eukaryota</taxon>
        <taxon>Fungi</taxon>
        <taxon>Dikarya</taxon>
        <taxon>Ascomycota</taxon>
        <taxon>Pezizomycotina</taxon>
        <taxon>Sordariomycetes</taxon>
        <taxon>Hypocreomycetidae</taxon>
        <taxon>Hypocreales</taxon>
        <taxon>Nectriaceae</taxon>
        <taxon>Fusarium</taxon>
        <taxon>Fusarium solani species complex</taxon>
    </lineage>
</organism>
<dbReference type="Gene3D" id="3.60.21.10">
    <property type="match status" value="1"/>
</dbReference>
<proteinExistence type="predicted"/>
<reference evidence="2 3" key="1">
    <citation type="submission" date="2017-06" db="EMBL/GenBank/DDBJ databases">
        <title>Cmopartive genomic analysis of Ambrosia Fusariam Clade fungi.</title>
        <authorList>
            <person name="Stajich J.E."/>
            <person name="Carrillo J."/>
            <person name="Kijimoto T."/>
            <person name="Eskalen A."/>
            <person name="O'Donnell K."/>
            <person name="Kasson M."/>
        </authorList>
    </citation>
    <scope>NUCLEOTIDE SEQUENCE [LARGE SCALE GENOMIC DNA]</scope>
    <source>
        <strain evidence="2 3">NRRL 20438</strain>
    </source>
</reference>
<dbReference type="PANTHER" id="PTHR37844:SF2">
    <property type="entry name" value="SER_THR PROTEIN PHOSPHATASE SUPERFAMILY (AFU_ORTHOLOGUE AFUA_1G14840)"/>
    <property type="match status" value="1"/>
</dbReference>